<accession>A0A8J7GIY2</accession>
<keyword evidence="3" id="KW-0966">Cell projection</keyword>
<sequence length="235" mass="25122">MNIARGLWRWGPLVIVVALLGAVATAAARTSVQATRLPMPMFTHPPPTPPEDIPQKAIQSGEPAAGAVADSGGWPSWVWILLLSIVGAILVSVVVAVLWTVVKDNIRIRVRPYAALNPVNGAPEVRVEEVRAAVRAGLDALDDLGDPRRAVIACWLGLEAAAAEAGTVRQTGDTPTELVGRLLAEHHVSSGGLGDFVELYRLARYAPHIVDEDMRLRARSALAQLHDELAREVTA</sequence>
<keyword evidence="3" id="KW-0969">Cilium</keyword>
<dbReference type="Proteomes" id="UP000622552">
    <property type="component" value="Unassembled WGS sequence"/>
</dbReference>
<keyword evidence="3" id="KW-0282">Flagellum</keyword>
<keyword evidence="4" id="KW-1185">Reference proteome</keyword>
<evidence type="ECO:0000313" key="4">
    <source>
        <dbReference type="Proteomes" id="UP000622552"/>
    </source>
</evidence>
<feature type="transmembrane region" description="Helical" evidence="1">
    <location>
        <begin position="77"/>
        <end position="102"/>
    </location>
</feature>
<organism evidence="3 4">
    <name type="scientific">Longispora fulva</name>
    <dbReference type="NCBI Taxonomy" id="619741"/>
    <lineage>
        <taxon>Bacteria</taxon>
        <taxon>Bacillati</taxon>
        <taxon>Actinomycetota</taxon>
        <taxon>Actinomycetes</taxon>
        <taxon>Micromonosporales</taxon>
        <taxon>Micromonosporaceae</taxon>
        <taxon>Longispora</taxon>
    </lineage>
</organism>
<keyword evidence="1" id="KW-1133">Transmembrane helix</keyword>
<dbReference type="AlphaFoldDB" id="A0A8J7GIY2"/>
<dbReference type="InterPro" id="IPR025403">
    <property type="entry name" value="TgpA-like_C"/>
</dbReference>
<protein>
    <submittedName>
        <fullName evidence="3">Flagellar basal body-associated protein FliL</fullName>
    </submittedName>
</protein>
<gene>
    <name evidence="3" type="ORF">IW245_005150</name>
</gene>
<comment type="caution">
    <text evidence="3">The sequence shown here is derived from an EMBL/GenBank/DDBJ whole genome shotgun (WGS) entry which is preliminary data.</text>
</comment>
<evidence type="ECO:0000259" key="2">
    <source>
        <dbReference type="Pfam" id="PF13559"/>
    </source>
</evidence>
<dbReference type="Pfam" id="PF13559">
    <property type="entry name" value="DUF4129"/>
    <property type="match status" value="1"/>
</dbReference>
<proteinExistence type="predicted"/>
<name>A0A8J7GIY2_9ACTN</name>
<reference evidence="3" key="1">
    <citation type="submission" date="2020-11" db="EMBL/GenBank/DDBJ databases">
        <title>Sequencing the genomes of 1000 actinobacteria strains.</title>
        <authorList>
            <person name="Klenk H.-P."/>
        </authorList>
    </citation>
    <scope>NUCLEOTIDE SEQUENCE</scope>
    <source>
        <strain evidence="3">DSM 45356</strain>
    </source>
</reference>
<dbReference type="RefSeq" id="WP_197005660.1">
    <property type="nucleotide sequence ID" value="NZ_BONS01000011.1"/>
</dbReference>
<keyword evidence="1" id="KW-0812">Transmembrane</keyword>
<dbReference type="EMBL" id="JADOUF010000001">
    <property type="protein sequence ID" value="MBG6138956.1"/>
    <property type="molecule type" value="Genomic_DNA"/>
</dbReference>
<evidence type="ECO:0000313" key="3">
    <source>
        <dbReference type="EMBL" id="MBG6138956.1"/>
    </source>
</evidence>
<keyword evidence="1" id="KW-0472">Membrane</keyword>
<evidence type="ECO:0000256" key="1">
    <source>
        <dbReference type="SAM" id="Phobius"/>
    </source>
</evidence>
<feature type="domain" description="Protein-glutamine gamma-glutamyltransferase-like C-terminal" evidence="2">
    <location>
        <begin position="154"/>
        <end position="222"/>
    </location>
</feature>